<feature type="domain" description="Tubulin epsilon and delta complex protein 1" evidence="2">
    <location>
        <begin position="90"/>
        <end position="249"/>
    </location>
</feature>
<dbReference type="Pfam" id="PF14970">
    <property type="entry name" value="TEDC1"/>
    <property type="match status" value="1"/>
</dbReference>
<evidence type="ECO:0000259" key="2">
    <source>
        <dbReference type="Pfam" id="PF14970"/>
    </source>
</evidence>
<reference evidence="4" key="1">
    <citation type="submission" date="2025-08" db="UniProtKB">
        <authorList>
            <consortium name="RefSeq"/>
        </authorList>
    </citation>
    <scope>IDENTIFICATION</scope>
</reference>
<evidence type="ECO:0000313" key="3">
    <source>
        <dbReference type="Proteomes" id="UP000515150"/>
    </source>
</evidence>
<feature type="region of interest" description="Disordered" evidence="1">
    <location>
        <begin position="287"/>
        <end position="307"/>
    </location>
</feature>
<dbReference type="InterPro" id="IPR027996">
    <property type="entry name" value="TEDC1_dom"/>
</dbReference>
<gene>
    <name evidence="4" type="primary">tedc1</name>
</gene>
<dbReference type="InterPro" id="IPR043535">
    <property type="entry name" value="TEDC1"/>
</dbReference>
<dbReference type="PANTHER" id="PTHR35076:SF1">
    <property type="entry name" value="TUBULIN EPSILON AND DELTA COMPLEX PROTEIN 1"/>
    <property type="match status" value="1"/>
</dbReference>
<dbReference type="Proteomes" id="UP000515150">
    <property type="component" value="Chromosome 22"/>
</dbReference>
<feature type="compositionally biased region" description="Basic and acidic residues" evidence="1">
    <location>
        <begin position="293"/>
        <end position="302"/>
    </location>
</feature>
<evidence type="ECO:0000313" key="4">
    <source>
        <dbReference type="RefSeq" id="XP_028995740.1"/>
    </source>
</evidence>
<accession>A0A6P7LN81</accession>
<dbReference type="FunCoup" id="A0A6P7LN81">
    <property type="interactions" value="53"/>
</dbReference>
<dbReference type="CTD" id="283643"/>
<dbReference type="KEGG" id="bspl:114848966"/>
<proteinExistence type="predicted"/>
<dbReference type="AlphaFoldDB" id="A0A6P7LN81"/>
<dbReference type="RefSeq" id="XP_028995740.1">
    <property type="nucleotide sequence ID" value="XM_029139907.3"/>
</dbReference>
<keyword evidence="3" id="KW-1185">Reference proteome</keyword>
<organism evidence="3 4">
    <name type="scientific">Betta splendens</name>
    <name type="common">Siamese fighting fish</name>
    <dbReference type="NCBI Taxonomy" id="158456"/>
    <lineage>
        <taxon>Eukaryota</taxon>
        <taxon>Metazoa</taxon>
        <taxon>Chordata</taxon>
        <taxon>Craniata</taxon>
        <taxon>Vertebrata</taxon>
        <taxon>Euteleostomi</taxon>
        <taxon>Actinopterygii</taxon>
        <taxon>Neopterygii</taxon>
        <taxon>Teleostei</taxon>
        <taxon>Neoteleostei</taxon>
        <taxon>Acanthomorphata</taxon>
        <taxon>Anabantaria</taxon>
        <taxon>Anabantiformes</taxon>
        <taxon>Anabantoidei</taxon>
        <taxon>Osphronemidae</taxon>
        <taxon>Betta</taxon>
    </lineage>
</organism>
<evidence type="ECO:0000256" key="1">
    <source>
        <dbReference type="SAM" id="MobiDB-lite"/>
    </source>
</evidence>
<sequence length="403" mass="46289">MQPSKITVNLEVKQVIGTLCKLLSAVGLYHVPAPEAFRRAKFGFGVEMESQFWRLIADILHSSGTVHSQIVAQPKEEYKKLVAAGLWQTGYYADWIYEMEEEGQDEKSFSSQDLLLAVGWLLSIGTIEKLLMQRVQQLDKTLLRSIPVSSQVSQELWLDLVLLRRLQWLVGNLRHEGRILLCMLEEKNRLLHAFFSASVSSKVPYLSDQNSTALKNDYVCTEQLCDLLEAYVNWKQVEKVFWSWMDSVIGCHLSEPKRCTSVPDMVSSRNQGLEELENMLIKLPIAQKGQRRGRGDSEERGRTNLQEGLDTSPCLPISLPLLPSFSHSYRARLQAEKPVRLNRYPSEELHNWAKTTEDFQPSKTAWVLLETEAQLLQRRDQQRQANRMMLQHTISLFDAQNSQ</sequence>
<protein>
    <submittedName>
        <fullName evidence="4">Tubulin epsilon and delta complex protein 1 isoform X1</fullName>
    </submittedName>
</protein>
<dbReference type="GeneID" id="114848966"/>
<dbReference type="OrthoDB" id="9906141at2759"/>
<dbReference type="PANTHER" id="PTHR35076">
    <property type="entry name" value="TUBULIN EPSILON AND DELTA COMPLEX PROTEIN 1"/>
    <property type="match status" value="1"/>
</dbReference>
<name>A0A6P7LN81_BETSP</name>
<dbReference type="InParanoid" id="A0A6P7LN81"/>